<dbReference type="InterPro" id="IPR004245">
    <property type="entry name" value="DUF229"/>
</dbReference>
<organism evidence="2 3">
    <name type="scientific">Drosophila suzukii</name>
    <name type="common">Spotted-wing drosophila fruit fly</name>
    <dbReference type="NCBI Taxonomy" id="28584"/>
    <lineage>
        <taxon>Eukaryota</taxon>
        <taxon>Metazoa</taxon>
        <taxon>Ecdysozoa</taxon>
        <taxon>Arthropoda</taxon>
        <taxon>Hexapoda</taxon>
        <taxon>Insecta</taxon>
        <taxon>Pterygota</taxon>
        <taxon>Neoptera</taxon>
        <taxon>Endopterygota</taxon>
        <taxon>Diptera</taxon>
        <taxon>Brachycera</taxon>
        <taxon>Muscomorpha</taxon>
        <taxon>Ephydroidea</taxon>
        <taxon>Drosophilidae</taxon>
        <taxon>Drosophila</taxon>
        <taxon>Sophophora</taxon>
    </lineage>
</organism>
<dbReference type="RefSeq" id="XP_070853641.1">
    <property type="nucleotide sequence ID" value="XM_070997540.1"/>
</dbReference>
<dbReference type="PANTHER" id="PTHR10974:SF9">
    <property type="entry name" value="DUF229 DOMAIN CONTAINING PROTEIN-RELATED"/>
    <property type="match status" value="1"/>
</dbReference>
<dbReference type="GeneID" id="136116982"/>
<keyword evidence="1" id="KW-0732">Signal</keyword>
<sequence>MIRRKTMLKIRKFFIIFFSLLLVFIWCNHNSSAKPESHVEHIPSLEAKSNVQYQQESTEHLNRKWSNPEEVLRKVAETESSDILEKYPPADDEDFETLRIRKRKKRIQNSSGRYFVSSTKCSMPYVDPFSSEALAILQPVKYKRCTNESDLFMLKYDTKLQQYRLNVNRAALPELSHHPIEKITCNYREVADYINAETNAYVKMSFEKEVVLSWKSNGIVADCHEQEKPQQVLQQDAFPLVQILNRTSITESQSLIKKPSIIMLGLDSLSRINFKRTMPKTSKYVKDLGFFEMEGYNKVGDTVFSNLCAIFAGEQSDKKCLKRFPLIWKKFKESGYTTAFAEDILRSSIPLKIPTDYQLHSLLTVVSETMSTFRRFGFEYCMGRRLSFSYLYDFCMQFTQRMIEELDQPAFGLFWSSTFTRNYQLGSISLDEKFVEYLEIMRKHQVFERSIVVLLSDQGQKAGDLVELPDTFLEERLAMLHIYLPEWFQETYPKFAENLNLNRNRLTSPFDLHNTLRHILQLSESSSEELAPLQFCPTSQSLFHLIPQDRSCEEAGIGMHWCTCNEFVLLPNDVSSYFLGKLLVYHINNWMLKRKFNRFCQRLQLHDLDYVERKLVNDDSTDGQVKTYSLRIRTYPLGGVFEATIRYSQDLNDMVDFRMSDVSSMINYHNYSKCVGDRTAKKFCFCYPDNLDGNMKEWRNLKKKKFTE</sequence>
<accession>A0ABM4TUJ1</accession>
<feature type="signal peptide" evidence="1">
    <location>
        <begin position="1"/>
        <end position="33"/>
    </location>
</feature>
<keyword evidence="2" id="KW-1185">Reference proteome</keyword>
<protein>
    <submittedName>
        <fullName evidence="3">Uncharacterized protein</fullName>
    </submittedName>
</protein>
<dbReference type="Proteomes" id="UP001652628">
    <property type="component" value="Chromosome 2L"/>
</dbReference>
<reference evidence="3" key="1">
    <citation type="submission" date="2025-08" db="UniProtKB">
        <authorList>
            <consortium name="RefSeq"/>
        </authorList>
    </citation>
    <scope>IDENTIFICATION</scope>
</reference>
<dbReference type="SUPFAM" id="SSF53649">
    <property type="entry name" value="Alkaline phosphatase-like"/>
    <property type="match status" value="1"/>
</dbReference>
<feature type="chain" id="PRO_5045588874" evidence="1">
    <location>
        <begin position="34"/>
        <end position="708"/>
    </location>
</feature>
<evidence type="ECO:0000313" key="3">
    <source>
        <dbReference type="RefSeq" id="XP_070853641.1"/>
    </source>
</evidence>
<gene>
    <name evidence="3" type="primary">LOC136116982</name>
</gene>
<proteinExistence type="predicted"/>
<dbReference type="Pfam" id="PF02995">
    <property type="entry name" value="DUF229"/>
    <property type="match status" value="1"/>
</dbReference>
<evidence type="ECO:0000256" key="1">
    <source>
        <dbReference type="SAM" id="SignalP"/>
    </source>
</evidence>
<evidence type="ECO:0000313" key="2">
    <source>
        <dbReference type="Proteomes" id="UP001652628"/>
    </source>
</evidence>
<dbReference type="PANTHER" id="PTHR10974">
    <property type="entry name" value="FI08016P-RELATED"/>
    <property type="match status" value="1"/>
</dbReference>
<dbReference type="CDD" id="cd16021">
    <property type="entry name" value="ALP_like"/>
    <property type="match status" value="1"/>
</dbReference>
<dbReference type="InterPro" id="IPR017850">
    <property type="entry name" value="Alkaline_phosphatase_core_sf"/>
</dbReference>
<name>A0ABM4TUJ1_DROSZ</name>